<keyword evidence="1" id="KW-1133">Transmembrane helix</keyword>
<dbReference type="Pfam" id="PF24865">
    <property type="entry name" value="DUF7731"/>
    <property type="match status" value="2"/>
</dbReference>
<keyword evidence="2" id="KW-0732">Signal</keyword>
<sequence length="313" mass="33414">MASLTLKHFVFVVALFCMATFSCKAQDPVQIVARAALCFDNHTVTLACLDAMGIHLNGTKKNSTKSGSMGELVPSKKNSTANATSILCNTPCFGQMMLVMNCVDGILSNFQGYNSGLMQGVRAIFQMSCGIGNNGTAAAPTAPNTGGSLAKSGKKISGDSGNTTAATNNANGVLLPSYMWIALMLFNTALVYSRCNDSFRLSEQGSVNIPQEAIDEYCEGPCFEETHLVLTCVGDVHNSFTFSNGASVKDVKSALIRRCGHTQKRGNFAVAEHFDIDNPYGFDGFGDCFDHGNKLTIPIYLLIFLTCAMLILG</sequence>
<name>A0A6V7PQU2_ANACO</name>
<feature type="signal peptide" evidence="2">
    <location>
        <begin position="1"/>
        <end position="25"/>
    </location>
</feature>
<evidence type="ECO:0000256" key="2">
    <source>
        <dbReference type="SAM" id="SignalP"/>
    </source>
</evidence>
<feature type="domain" description="DUF7731" evidence="3">
    <location>
        <begin position="80"/>
        <end position="134"/>
    </location>
</feature>
<accession>A0A6V7PQU2</accession>
<dbReference type="InterPro" id="IPR056633">
    <property type="entry name" value="DUF7731"/>
</dbReference>
<proteinExistence type="predicted"/>
<keyword evidence="1" id="KW-0812">Transmembrane</keyword>
<dbReference type="PANTHER" id="PTHR34366:SF2">
    <property type="entry name" value="OS07G0289901 PROTEIN"/>
    <property type="match status" value="1"/>
</dbReference>
<feature type="chain" id="PRO_5027846953" description="DUF7731 domain-containing protein" evidence="2">
    <location>
        <begin position="26"/>
        <end position="313"/>
    </location>
</feature>
<feature type="domain" description="DUF7731" evidence="3">
    <location>
        <begin position="181"/>
        <end position="274"/>
    </location>
</feature>
<reference evidence="4" key="1">
    <citation type="submission" date="2020-07" db="EMBL/GenBank/DDBJ databases">
        <authorList>
            <person name="Lin J."/>
        </authorList>
    </citation>
    <scope>NUCLEOTIDE SEQUENCE</scope>
</reference>
<evidence type="ECO:0000256" key="1">
    <source>
        <dbReference type="SAM" id="Phobius"/>
    </source>
</evidence>
<feature type="transmembrane region" description="Helical" evidence="1">
    <location>
        <begin position="295"/>
        <end position="312"/>
    </location>
</feature>
<organism evidence="4">
    <name type="scientific">Ananas comosus var. bracteatus</name>
    <name type="common">red pineapple</name>
    <dbReference type="NCBI Taxonomy" id="296719"/>
    <lineage>
        <taxon>Eukaryota</taxon>
        <taxon>Viridiplantae</taxon>
        <taxon>Streptophyta</taxon>
        <taxon>Embryophyta</taxon>
        <taxon>Tracheophyta</taxon>
        <taxon>Spermatophyta</taxon>
        <taxon>Magnoliopsida</taxon>
        <taxon>Liliopsida</taxon>
        <taxon>Poales</taxon>
        <taxon>Bromeliaceae</taxon>
        <taxon>Bromelioideae</taxon>
        <taxon>Ananas</taxon>
    </lineage>
</organism>
<keyword evidence="1" id="KW-0472">Membrane</keyword>
<gene>
    <name evidence="4" type="ORF">CB5_LOCUS16453</name>
</gene>
<evidence type="ECO:0000259" key="3">
    <source>
        <dbReference type="Pfam" id="PF24865"/>
    </source>
</evidence>
<dbReference type="EMBL" id="LR862151">
    <property type="protein sequence ID" value="CAD1833242.1"/>
    <property type="molecule type" value="Genomic_DNA"/>
</dbReference>
<evidence type="ECO:0000313" key="4">
    <source>
        <dbReference type="EMBL" id="CAD1833242.1"/>
    </source>
</evidence>
<dbReference type="AlphaFoldDB" id="A0A6V7PQU2"/>
<dbReference type="PANTHER" id="PTHR34366">
    <property type="entry name" value="OS07G0289901 PROTEIN-RELATED"/>
    <property type="match status" value="1"/>
</dbReference>
<dbReference type="PROSITE" id="PS51257">
    <property type="entry name" value="PROKAR_LIPOPROTEIN"/>
    <property type="match status" value="1"/>
</dbReference>
<protein>
    <recommendedName>
        <fullName evidence="3">DUF7731 domain-containing protein</fullName>
    </recommendedName>
</protein>